<evidence type="ECO:0000256" key="10">
    <source>
        <dbReference type="PROSITE-ProRule" id="PRU00169"/>
    </source>
</evidence>
<name>A0ABV5LSN8_9ACTN</name>
<evidence type="ECO:0000313" key="13">
    <source>
        <dbReference type="Proteomes" id="UP001589748"/>
    </source>
</evidence>
<evidence type="ECO:0000256" key="9">
    <source>
        <dbReference type="PIRNR" id="PIRNR006171"/>
    </source>
</evidence>
<dbReference type="EMBL" id="JBHMDM010000004">
    <property type="protein sequence ID" value="MFB9377063.1"/>
    <property type="molecule type" value="Genomic_DNA"/>
</dbReference>
<keyword evidence="7 9" id="KW-0010">Activator</keyword>
<evidence type="ECO:0000256" key="4">
    <source>
        <dbReference type="ARBA" id="ARBA00023012"/>
    </source>
</evidence>
<evidence type="ECO:0000256" key="3">
    <source>
        <dbReference type="ARBA" id="ARBA00022553"/>
    </source>
</evidence>
<feature type="domain" description="Response regulatory" evidence="11">
    <location>
        <begin position="10"/>
        <end position="126"/>
    </location>
</feature>
<evidence type="ECO:0000256" key="6">
    <source>
        <dbReference type="ARBA" id="ARBA00023125"/>
    </source>
</evidence>
<evidence type="ECO:0000256" key="7">
    <source>
        <dbReference type="ARBA" id="ARBA00023159"/>
    </source>
</evidence>
<evidence type="ECO:0000256" key="8">
    <source>
        <dbReference type="ARBA" id="ARBA00023163"/>
    </source>
</evidence>
<organism evidence="12 13">
    <name type="scientific">Kineococcus gynurae</name>
    <dbReference type="NCBI Taxonomy" id="452979"/>
    <lineage>
        <taxon>Bacteria</taxon>
        <taxon>Bacillati</taxon>
        <taxon>Actinomycetota</taxon>
        <taxon>Actinomycetes</taxon>
        <taxon>Kineosporiales</taxon>
        <taxon>Kineosporiaceae</taxon>
        <taxon>Kineococcus</taxon>
    </lineage>
</organism>
<dbReference type="InterPro" id="IPR024187">
    <property type="entry name" value="Sig_transdc_resp-reg_cit/mal"/>
</dbReference>
<dbReference type="InterPro" id="IPR036390">
    <property type="entry name" value="WH_DNA-bd_sf"/>
</dbReference>
<gene>
    <name evidence="12" type="ORF">ACFFVI_08780</name>
</gene>
<comment type="caution">
    <text evidence="12">The sequence shown here is derived from an EMBL/GenBank/DDBJ whole genome shotgun (WGS) entry which is preliminary data.</text>
</comment>
<evidence type="ECO:0000259" key="11">
    <source>
        <dbReference type="PROSITE" id="PS50110"/>
    </source>
</evidence>
<dbReference type="PANTHER" id="PTHR45526:SF1">
    <property type="entry name" value="TRANSCRIPTIONAL REGULATORY PROTEIN DCUR-RELATED"/>
    <property type="match status" value="1"/>
</dbReference>
<evidence type="ECO:0000256" key="2">
    <source>
        <dbReference type="ARBA" id="ARBA00022490"/>
    </source>
</evidence>
<dbReference type="Pfam" id="PF00072">
    <property type="entry name" value="Response_reg"/>
    <property type="match status" value="1"/>
</dbReference>
<evidence type="ECO:0000256" key="1">
    <source>
        <dbReference type="ARBA" id="ARBA00004496"/>
    </source>
</evidence>
<protein>
    <recommendedName>
        <fullName evidence="9">Transcriptional regulatory protein</fullName>
    </recommendedName>
</protein>
<dbReference type="PROSITE" id="PS50110">
    <property type="entry name" value="RESPONSE_REGULATORY"/>
    <property type="match status" value="1"/>
</dbReference>
<keyword evidence="4 9" id="KW-0902">Two-component regulatory system</keyword>
<evidence type="ECO:0000256" key="5">
    <source>
        <dbReference type="ARBA" id="ARBA00023015"/>
    </source>
</evidence>
<feature type="modified residue" description="4-aspartylphosphate" evidence="10">
    <location>
        <position position="61"/>
    </location>
</feature>
<dbReference type="SMART" id="SM00448">
    <property type="entry name" value="REC"/>
    <property type="match status" value="1"/>
</dbReference>
<accession>A0ABV5LSN8</accession>
<dbReference type="RefSeq" id="WP_380135218.1">
    <property type="nucleotide sequence ID" value="NZ_JBHLUI010000003.1"/>
</dbReference>
<proteinExistence type="predicted"/>
<keyword evidence="13" id="KW-1185">Reference proteome</keyword>
<dbReference type="SUPFAM" id="SSF52172">
    <property type="entry name" value="CheY-like"/>
    <property type="match status" value="1"/>
</dbReference>
<keyword evidence="8 9" id="KW-0804">Transcription</keyword>
<sequence length="237" mass="25690">MRAGGEGPLRVLVVDDDVAVAGVHRGFVEAVDGFAVCGTVHRGREVLPAVRATRPDLVLLDIHLPDESGIEVLRRLRAAATDVDVIAITAARDVETVREAMAGGVLHYLVKPFSLTTFAERLRSYAAHRADLGQLSRAGEDRLGQADVDRLLRSRQQPAREPVLPKGLSTRTLELVAGALREAGSDDVSAAELAERCGIARVSARRYLEHLESVGRATVHPRYGRAGRPENGYRWAP</sequence>
<dbReference type="Proteomes" id="UP001589748">
    <property type="component" value="Unassembled WGS sequence"/>
</dbReference>
<dbReference type="PIRSF" id="PIRSF006171">
    <property type="entry name" value="RR_citrat_malat"/>
    <property type="match status" value="1"/>
</dbReference>
<comment type="subcellular location">
    <subcellularLocation>
        <location evidence="1 9">Cytoplasm</location>
    </subcellularLocation>
</comment>
<dbReference type="SUPFAM" id="SSF46785">
    <property type="entry name" value="Winged helix' DNA-binding domain"/>
    <property type="match status" value="1"/>
</dbReference>
<dbReference type="InterPro" id="IPR051271">
    <property type="entry name" value="2C-system_Tx_regulators"/>
</dbReference>
<dbReference type="PANTHER" id="PTHR45526">
    <property type="entry name" value="TRANSCRIPTIONAL REGULATORY PROTEIN DPIA"/>
    <property type="match status" value="1"/>
</dbReference>
<dbReference type="InterPro" id="IPR001789">
    <property type="entry name" value="Sig_transdc_resp-reg_receiver"/>
</dbReference>
<keyword evidence="6 9" id="KW-0238">DNA-binding</keyword>
<dbReference type="InterPro" id="IPR011006">
    <property type="entry name" value="CheY-like_superfamily"/>
</dbReference>
<evidence type="ECO:0000313" key="12">
    <source>
        <dbReference type="EMBL" id="MFB9377063.1"/>
    </source>
</evidence>
<reference evidence="12 13" key="1">
    <citation type="submission" date="2024-09" db="EMBL/GenBank/DDBJ databases">
        <authorList>
            <person name="Sun Q."/>
            <person name="Mori K."/>
        </authorList>
    </citation>
    <scope>NUCLEOTIDE SEQUENCE [LARGE SCALE GENOMIC DNA]</scope>
    <source>
        <strain evidence="12 13">TISTR 1856</strain>
    </source>
</reference>
<keyword evidence="3 10" id="KW-0597">Phosphoprotein</keyword>
<keyword evidence="5 9" id="KW-0805">Transcription regulation</keyword>
<keyword evidence="2 9" id="KW-0963">Cytoplasm</keyword>
<dbReference type="Gene3D" id="3.40.50.2300">
    <property type="match status" value="1"/>
</dbReference>